<dbReference type="GeneID" id="37176887"/>
<name>A0A8T8XJ38_ASPJA</name>
<dbReference type="Proteomes" id="UP000249497">
    <property type="component" value="Unassembled WGS sequence"/>
</dbReference>
<dbReference type="RefSeq" id="XP_025533503.1">
    <property type="nucleotide sequence ID" value="XM_025673195.1"/>
</dbReference>
<accession>A0A8T8XJ38</accession>
<keyword evidence="2" id="KW-1185">Reference proteome</keyword>
<protein>
    <submittedName>
        <fullName evidence="1">Uncharacterized protein</fullName>
    </submittedName>
</protein>
<dbReference type="EMBL" id="KZ824770">
    <property type="protein sequence ID" value="RAH87609.1"/>
    <property type="molecule type" value="Genomic_DNA"/>
</dbReference>
<dbReference type="AlphaFoldDB" id="A0A8T8XJ38"/>
<evidence type="ECO:0000313" key="1">
    <source>
        <dbReference type="EMBL" id="RAH87609.1"/>
    </source>
</evidence>
<organism evidence="1 2">
    <name type="scientific">Aspergillus japonicus CBS 114.51</name>
    <dbReference type="NCBI Taxonomy" id="1448312"/>
    <lineage>
        <taxon>Eukaryota</taxon>
        <taxon>Fungi</taxon>
        <taxon>Dikarya</taxon>
        <taxon>Ascomycota</taxon>
        <taxon>Pezizomycotina</taxon>
        <taxon>Eurotiomycetes</taxon>
        <taxon>Eurotiomycetidae</taxon>
        <taxon>Eurotiales</taxon>
        <taxon>Aspergillaceae</taxon>
        <taxon>Aspergillus</taxon>
        <taxon>Aspergillus subgen. Circumdati</taxon>
    </lineage>
</organism>
<gene>
    <name evidence="1" type="ORF">BO86DRAFT_394384</name>
</gene>
<proteinExistence type="predicted"/>
<reference evidence="1 2" key="1">
    <citation type="submission" date="2018-02" db="EMBL/GenBank/DDBJ databases">
        <title>The genomes of Aspergillus section Nigri reveals drivers in fungal speciation.</title>
        <authorList>
            <consortium name="DOE Joint Genome Institute"/>
            <person name="Vesth T.C."/>
            <person name="Nybo J."/>
            <person name="Theobald S."/>
            <person name="Brandl J."/>
            <person name="Frisvad J.C."/>
            <person name="Nielsen K.F."/>
            <person name="Lyhne E.K."/>
            <person name="Kogle M.E."/>
            <person name="Kuo A."/>
            <person name="Riley R."/>
            <person name="Clum A."/>
            <person name="Nolan M."/>
            <person name="Lipzen A."/>
            <person name="Salamov A."/>
            <person name="Henrissat B."/>
            <person name="Wiebenga A."/>
            <person name="De vries R.P."/>
            <person name="Grigoriev I.V."/>
            <person name="Mortensen U.H."/>
            <person name="Andersen M.R."/>
            <person name="Baker S.E."/>
        </authorList>
    </citation>
    <scope>NUCLEOTIDE SEQUENCE [LARGE SCALE GENOMIC DNA]</scope>
    <source>
        <strain evidence="1 2">CBS 114.51</strain>
    </source>
</reference>
<evidence type="ECO:0000313" key="2">
    <source>
        <dbReference type="Proteomes" id="UP000249497"/>
    </source>
</evidence>
<sequence>MDSSFQLRECDTKVHTNHLRHKPPCDRAPHQFCCLRKFAVHNRKLESRLIRLIQRLKTGPSCLQELGQFCVARLDCIRQCQIPSAPANIRSKVQKKSCHGHHFGHGLSVYLCFPCWRPSTPPRQSSIVKCAIIDFPPEAMHTYSRFCSRPFLPVVEKVEIPTGLFDKKLDHGKISQAYSISQGSNPRLAAEKIWVRPGR</sequence>